<dbReference type="GO" id="GO:0097367">
    <property type="term" value="F:carbohydrate derivative binding"/>
    <property type="evidence" value="ECO:0007669"/>
    <property type="project" value="InterPro"/>
</dbReference>
<gene>
    <name evidence="2" type="ORF">GF339_08015</name>
</gene>
<dbReference type="PROSITE" id="PS51071">
    <property type="entry name" value="HTH_RPIR"/>
    <property type="match status" value="1"/>
</dbReference>
<dbReference type="Proteomes" id="UP000649604">
    <property type="component" value="Unassembled WGS sequence"/>
</dbReference>
<dbReference type="SUPFAM" id="SSF46689">
    <property type="entry name" value="Homeodomain-like"/>
    <property type="match status" value="1"/>
</dbReference>
<comment type="caution">
    <text evidence="2">The sequence shown here is derived from an EMBL/GenBank/DDBJ whole genome shotgun (WGS) entry which is preliminary data.</text>
</comment>
<reference evidence="2" key="1">
    <citation type="submission" date="2019-11" db="EMBL/GenBank/DDBJ databases">
        <title>Microbial mats filling the niche in hypersaline microbial mats.</title>
        <authorList>
            <person name="Wong H.L."/>
            <person name="Macleod F.I."/>
            <person name="White R.A. III"/>
            <person name="Burns B.P."/>
        </authorList>
    </citation>
    <scope>NUCLEOTIDE SEQUENCE</scope>
    <source>
        <strain evidence="2">Rbin_158</strain>
    </source>
</reference>
<protein>
    <recommendedName>
        <fullName evidence="1">HTH rpiR-type domain-containing protein</fullName>
    </recommendedName>
</protein>
<dbReference type="GO" id="GO:0003677">
    <property type="term" value="F:DNA binding"/>
    <property type="evidence" value="ECO:0007669"/>
    <property type="project" value="InterPro"/>
</dbReference>
<dbReference type="InterPro" id="IPR036388">
    <property type="entry name" value="WH-like_DNA-bd_sf"/>
</dbReference>
<dbReference type="InterPro" id="IPR047640">
    <property type="entry name" value="RpiR-like"/>
</dbReference>
<dbReference type="InterPro" id="IPR009057">
    <property type="entry name" value="Homeodomain-like_sf"/>
</dbReference>
<feature type="domain" description="HTH rpiR-type" evidence="1">
    <location>
        <begin position="4"/>
        <end position="80"/>
    </location>
</feature>
<organism evidence="2 3">
    <name type="scientific">candidate division KSB3 bacterium</name>
    <dbReference type="NCBI Taxonomy" id="2044937"/>
    <lineage>
        <taxon>Bacteria</taxon>
        <taxon>candidate division KSB3</taxon>
    </lineage>
</organism>
<evidence type="ECO:0000313" key="3">
    <source>
        <dbReference type="Proteomes" id="UP000649604"/>
    </source>
</evidence>
<dbReference type="GO" id="GO:0003700">
    <property type="term" value="F:DNA-binding transcription factor activity"/>
    <property type="evidence" value="ECO:0007669"/>
    <property type="project" value="InterPro"/>
</dbReference>
<dbReference type="EMBL" id="WJJP01000249">
    <property type="protein sequence ID" value="MBD3324515.1"/>
    <property type="molecule type" value="Genomic_DNA"/>
</dbReference>
<accession>A0A9D5JUQ4</accession>
<evidence type="ECO:0000313" key="2">
    <source>
        <dbReference type="EMBL" id="MBD3324515.1"/>
    </source>
</evidence>
<proteinExistence type="predicted"/>
<evidence type="ECO:0000259" key="1">
    <source>
        <dbReference type="PROSITE" id="PS51071"/>
    </source>
</evidence>
<dbReference type="InterPro" id="IPR000281">
    <property type="entry name" value="HTH_RpiR"/>
</dbReference>
<dbReference type="PANTHER" id="PTHR30514">
    <property type="entry name" value="GLUCOKINASE"/>
    <property type="match status" value="1"/>
</dbReference>
<name>A0A9D5JUQ4_9BACT</name>
<dbReference type="PANTHER" id="PTHR30514:SF1">
    <property type="entry name" value="HTH-TYPE TRANSCRIPTIONAL REGULATOR HEXR-RELATED"/>
    <property type="match status" value="1"/>
</dbReference>
<dbReference type="Pfam" id="PF01418">
    <property type="entry name" value="HTH_6"/>
    <property type="match status" value="1"/>
</dbReference>
<dbReference type="AlphaFoldDB" id="A0A9D5JUQ4"/>
<sequence length="118" mass="13492">MSTIEWVQRLETVRFDLTKREQEIVAYLEDHVDTVPQLSMQDLVNATNTSRSTVHRFCVKMGYSGFKAFKEAVQHFTRSLKPPQWQLTPKLASDAALSDHACEGRHPCKKCLESIARA</sequence>
<dbReference type="Gene3D" id="1.10.10.10">
    <property type="entry name" value="Winged helix-like DNA-binding domain superfamily/Winged helix DNA-binding domain"/>
    <property type="match status" value="1"/>
</dbReference>